<protein>
    <recommendedName>
        <fullName evidence="4">DUF4391 domain-containing protein</fullName>
    </recommendedName>
</protein>
<evidence type="ECO:0000313" key="2">
    <source>
        <dbReference type="EMBL" id="PLS31708.1"/>
    </source>
</evidence>
<proteinExistence type="predicted"/>
<organism evidence="2 3">
    <name type="scientific">Bifidobacterium margollesii</name>
    <dbReference type="NCBI Taxonomy" id="2020964"/>
    <lineage>
        <taxon>Bacteria</taxon>
        <taxon>Bacillati</taxon>
        <taxon>Actinomycetota</taxon>
        <taxon>Actinomycetes</taxon>
        <taxon>Bifidobacteriales</taxon>
        <taxon>Bifidobacteriaceae</taxon>
        <taxon>Bifidobacterium</taxon>
    </lineage>
</organism>
<accession>A0A2N5JBY0</accession>
<dbReference type="EMBL" id="NMWU01000006">
    <property type="protein sequence ID" value="PLS31708.1"/>
    <property type="molecule type" value="Genomic_DNA"/>
</dbReference>
<comment type="caution">
    <text evidence="2">The sequence shown here is derived from an EMBL/GenBank/DDBJ whole genome shotgun (WGS) entry which is preliminary data.</text>
</comment>
<dbReference type="InterPro" id="IPR025503">
    <property type="entry name" value="DUF4391"/>
</dbReference>
<name>A0A2N5JBY0_9BIFI</name>
<keyword evidence="3" id="KW-1185">Reference proteome</keyword>
<dbReference type="AlphaFoldDB" id="A0A2N5JBY0"/>
<evidence type="ECO:0000256" key="1">
    <source>
        <dbReference type="SAM" id="Coils"/>
    </source>
</evidence>
<dbReference type="Pfam" id="PF14335">
    <property type="entry name" value="DUF4391"/>
    <property type="match status" value="1"/>
</dbReference>
<feature type="coiled-coil region" evidence="1">
    <location>
        <begin position="189"/>
        <end position="239"/>
    </location>
</feature>
<sequence length="242" mass="27391">MVKVGEGKASCGQVTAMTLGLPSTTAVPATRARLPKDGFYRHANMTARLRRRFTDEVESFVMLAQISQSSTGITAGDSVTAIYVMGVELKQDRLPIEVLEHIARVYGEQSRQRARLLFVCVRRDVCTLAVFRSANVAQGLMEGRVYAGEPEEASRIHVRLDPLNLDAAWNAMCAQIILGDTNPERVDHRIAVKHRMVELTREIERLQKAHNRTRQIVKRNELWNQLQEARLKRKNLECDNLT</sequence>
<gene>
    <name evidence="2" type="ORF">Uis1B_0415</name>
</gene>
<evidence type="ECO:0008006" key="4">
    <source>
        <dbReference type="Google" id="ProtNLM"/>
    </source>
</evidence>
<keyword evidence="1" id="KW-0175">Coiled coil</keyword>
<reference evidence="2 3" key="1">
    <citation type="submission" date="2017-07" db="EMBL/GenBank/DDBJ databases">
        <title>Bifidobacterium novel species.</title>
        <authorList>
            <person name="Lugli G.A."/>
            <person name="Milani C."/>
            <person name="Duranti S."/>
            <person name="Mangifesta M."/>
        </authorList>
    </citation>
    <scope>NUCLEOTIDE SEQUENCE [LARGE SCALE GENOMIC DNA]</scope>
    <source>
        <strain evidence="3">Uis1B</strain>
    </source>
</reference>
<evidence type="ECO:0000313" key="3">
    <source>
        <dbReference type="Proteomes" id="UP000235050"/>
    </source>
</evidence>
<dbReference type="Proteomes" id="UP000235050">
    <property type="component" value="Unassembled WGS sequence"/>
</dbReference>